<accession>A0A934UKS9</accession>
<dbReference type="InterPro" id="IPR011004">
    <property type="entry name" value="Trimer_LpxA-like_sf"/>
</dbReference>
<feature type="site" description="Increases basicity of active site His" evidence="5">
    <location>
        <position position="129"/>
    </location>
</feature>
<comment type="similarity">
    <text evidence="1">Belongs to the transferase hexapeptide repeat family.</text>
</comment>
<dbReference type="Pfam" id="PF00132">
    <property type="entry name" value="Hexapep"/>
    <property type="match status" value="1"/>
</dbReference>
<feature type="binding site" evidence="6">
    <location>
        <position position="158"/>
    </location>
    <ligand>
        <name>acetyl-CoA</name>
        <dbReference type="ChEBI" id="CHEBI:57288"/>
    </ligand>
</feature>
<evidence type="ECO:0000313" key="9">
    <source>
        <dbReference type="Proteomes" id="UP000609172"/>
    </source>
</evidence>
<evidence type="ECO:0000256" key="4">
    <source>
        <dbReference type="ARBA" id="ARBA00023315"/>
    </source>
</evidence>
<dbReference type="PROSITE" id="PS00101">
    <property type="entry name" value="HEXAPEP_TRANSFERASES"/>
    <property type="match status" value="1"/>
</dbReference>
<dbReference type="PANTHER" id="PTHR43300">
    <property type="entry name" value="ACETYLTRANSFERASE"/>
    <property type="match status" value="1"/>
</dbReference>
<evidence type="ECO:0000259" key="7">
    <source>
        <dbReference type="Pfam" id="PF17836"/>
    </source>
</evidence>
<name>A0A934UKS9_9FLAO</name>
<dbReference type="GO" id="GO:0016746">
    <property type="term" value="F:acyltransferase activity"/>
    <property type="evidence" value="ECO:0007669"/>
    <property type="project" value="UniProtKB-KW"/>
</dbReference>
<dbReference type="SUPFAM" id="SSF51161">
    <property type="entry name" value="Trimeric LpxA-like enzymes"/>
    <property type="match status" value="1"/>
</dbReference>
<keyword evidence="9" id="KW-1185">Reference proteome</keyword>
<proteinExistence type="inferred from homology"/>
<feature type="binding site" evidence="6">
    <location>
        <begin position="12"/>
        <end position="14"/>
    </location>
    <ligand>
        <name>substrate</name>
    </ligand>
</feature>
<evidence type="ECO:0000313" key="8">
    <source>
        <dbReference type="EMBL" id="MBK0371282.1"/>
    </source>
</evidence>
<dbReference type="Pfam" id="PF17836">
    <property type="entry name" value="PglD_N"/>
    <property type="match status" value="1"/>
</dbReference>
<dbReference type="InterPro" id="IPR041561">
    <property type="entry name" value="PglD_N"/>
</dbReference>
<dbReference type="InterPro" id="IPR050179">
    <property type="entry name" value="Trans_hexapeptide_repeat"/>
</dbReference>
<dbReference type="CDD" id="cd03360">
    <property type="entry name" value="LbH_AT_putative"/>
    <property type="match status" value="1"/>
</dbReference>
<organism evidence="8 9">
    <name type="scientific">Flavobacterium agrisoli</name>
    <dbReference type="NCBI Taxonomy" id="2793066"/>
    <lineage>
        <taxon>Bacteria</taxon>
        <taxon>Pseudomonadati</taxon>
        <taxon>Bacteroidota</taxon>
        <taxon>Flavobacteriia</taxon>
        <taxon>Flavobacteriales</taxon>
        <taxon>Flavobacteriaceae</taxon>
        <taxon>Flavobacterium</taxon>
    </lineage>
</organism>
<dbReference type="Gene3D" id="2.160.10.10">
    <property type="entry name" value="Hexapeptide repeat proteins"/>
    <property type="match status" value="1"/>
</dbReference>
<evidence type="ECO:0000256" key="1">
    <source>
        <dbReference type="ARBA" id="ARBA00007274"/>
    </source>
</evidence>
<keyword evidence="3" id="KW-0677">Repeat</keyword>
<dbReference type="NCBIfam" id="TIGR03570">
    <property type="entry name" value="NeuD_NnaD"/>
    <property type="match status" value="1"/>
</dbReference>
<feature type="binding site" evidence="6">
    <location>
        <position position="64"/>
    </location>
    <ligand>
        <name>substrate</name>
    </ligand>
</feature>
<dbReference type="RefSeq" id="WP_200107408.1">
    <property type="nucleotide sequence ID" value="NZ_JAEHFV010000010.1"/>
</dbReference>
<keyword evidence="4" id="KW-0012">Acyltransferase</keyword>
<evidence type="ECO:0000256" key="6">
    <source>
        <dbReference type="PIRSR" id="PIRSR620019-2"/>
    </source>
</evidence>
<feature type="binding site" evidence="6">
    <location>
        <position position="137"/>
    </location>
    <ligand>
        <name>acetyl-CoA</name>
        <dbReference type="ChEBI" id="CHEBI:57288"/>
    </ligand>
</feature>
<dbReference type="AlphaFoldDB" id="A0A934UKS9"/>
<protein>
    <submittedName>
        <fullName evidence="8">Acetyltransferase</fullName>
    </submittedName>
</protein>
<feature type="active site" description="Proton acceptor" evidence="5">
    <location>
        <position position="128"/>
    </location>
</feature>
<dbReference type="InterPro" id="IPR001451">
    <property type="entry name" value="Hexapep"/>
</dbReference>
<reference evidence="8" key="1">
    <citation type="submission" date="2020-12" db="EMBL/GenBank/DDBJ databases">
        <title>Bacterial novel species Flavobacterium sp. SE-1-e isolated from soil.</title>
        <authorList>
            <person name="Jung H.-Y."/>
        </authorList>
    </citation>
    <scope>NUCLEOTIDE SEQUENCE</scope>
    <source>
        <strain evidence="8">SE-1-e</strain>
    </source>
</reference>
<dbReference type="InterPro" id="IPR020019">
    <property type="entry name" value="AcTrfase_PglD-like"/>
</dbReference>
<keyword evidence="2" id="KW-0808">Transferase</keyword>
<gene>
    <name evidence="8" type="ORF">I5M07_15750</name>
</gene>
<dbReference type="PANTHER" id="PTHR43300:SF7">
    <property type="entry name" value="UDP-N-ACETYLBACILLOSAMINE N-ACETYLTRANSFERASE"/>
    <property type="match status" value="1"/>
</dbReference>
<dbReference type="InterPro" id="IPR018357">
    <property type="entry name" value="Hexapep_transf_CS"/>
</dbReference>
<dbReference type="Proteomes" id="UP000609172">
    <property type="component" value="Unassembled WGS sequence"/>
</dbReference>
<evidence type="ECO:0000256" key="5">
    <source>
        <dbReference type="PIRSR" id="PIRSR620019-1"/>
    </source>
</evidence>
<evidence type="ECO:0000256" key="3">
    <source>
        <dbReference type="ARBA" id="ARBA00022737"/>
    </source>
</evidence>
<feature type="domain" description="PglD N-terminal" evidence="7">
    <location>
        <begin position="5"/>
        <end position="76"/>
    </location>
</feature>
<sequence length="204" mass="21492">MEKDKVVLYGASGHCKVIVDILGSNQIDVAFIVDDDPKCKTILGNLVVRSENCFTFRNVIVSIGNNSIRKKIVKKLNSNFTIAIHSKAVVSQYVSVGEGTVIMAGAIVNPAVQIGKHCIVNTAATLDHDCVLGDFVHVSPNASLAGGVHVGEGTHVGIGAIVIQGVVIGKWAIIGAGAVILRDVPDYAVVVGNPGRVLRYVEEE</sequence>
<dbReference type="EMBL" id="JAEHFV010000010">
    <property type="protein sequence ID" value="MBK0371282.1"/>
    <property type="molecule type" value="Genomic_DNA"/>
</dbReference>
<comment type="caution">
    <text evidence="8">The sequence shown here is derived from an EMBL/GenBank/DDBJ whole genome shotgun (WGS) entry which is preliminary data.</text>
</comment>
<dbReference type="Gene3D" id="3.40.50.20">
    <property type="match status" value="1"/>
</dbReference>
<evidence type="ECO:0000256" key="2">
    <source>
        <dbReference type="ARBA" id="ARBA00022679"/>
    </source>
</evidence>